<keyword evidence="14" id="KW-0009">Actin-binding</keyword>
<proteinExistence type="inferred from homology"/>
<dbReference type="PANTHER" id="PTHR19961:SF18">
    <property type="entry name" value="FI19014P1"/>
    <property type="match status" value="1"/>
</dbReference>
<evidence type="ECO:0000256" key="9">
    <source>
        <dbReference type="ARBA" id="ARBA00022837"/>
    </source>
</evidence>
<feature type="domain" description="Calponin-homology (CH)" evidence="19">
    <location>
        <begin position="1235"/>
        <end position="1338"/>
    </location>
</feature>
<keyword evidence="12" id="KW-0457">Lysine biosynthesis</keyword>
<name>A0A642V8Q4_9ASCO</name>
<evidence type="ECO:0000256" key="18">
    <source>
        <dbReference type="SAM" id="MobiDB-lite"/>
    </source>
</evidence>
<comment type="pathway">
    <text evidence="1">Amino-acid biosynthesis; L-lysine biosynthesis via AAA pathway; L-lysine from L-alpha-aminoadipate (fungal route): step 3/3.</text>
</comment>
<dbReference type="PANTHER" id="PTHR19961">
    <property type="entry name" value="FIMBRIN/PLASTIN"/>
    <property type="match status" value="1"/>
</dbReference>
<keyword evidence="11" id="KW-0520">NAD</keyword>
<dbReference type="PROSITE" id="PS00020">
    <property type="entry name" value="ACTININ_2"/>
    <property type="match status" value="2"/>
</dbReference>
<dbReference type="InterPro" id="IPR036291">
    <property type="entry name" value="NAD(P)-bd_dom_sf"/>
</dbReference>
<dbReference type="PROSITE" id="PS50222">
    <property type="entry name" value="EF_HAND_2"/>
    <property type="match status" value="1"/>
</dbReference>
<dbReference type="GO" id="GO:0005509">
    <property type="term" value="F:calcium ion binding"/>
    <property type="evidence" value="ECO:0007669"/>
    <property type="project" value="InterPro"/>
</dbReference>
<dbReference type="FunFam" id="1.10.418.10:FF:000027">
    <property type="entry name" value="Probable fimbrin"/>
    <property type="match status" value="1"/>
</dbReference>
<dbReference type="FunFam" id="1.10.418.10:FF:000042">
    <property type="entry name" value="Fimbrin, putative"/>
    <property type="match status" value="1"/>
</dbReference>
<dbReference type="Gene3D" id="3.40.50.720">
    <property type="entry name" value="NAD(P)-binding Rossmann-like Domain"/>
    <property type="match status" value="3"/>
</dbReference>
<protein>
    <recommendedName>
        <fullName evidence="17">Fimbrin</fullName>
        <ecNumber evidence="4">1.5.1.7</ecNumber>
    </recommendedName>
    <alternativeName>
        <fullName evidence="15">Lysine--2-oxoglutarate reductase</fullName>
    </alternativeName>
    <alternativeName>
        <fullName evidence="5">Saccharopine dehydrogenase [NAD(+), L-lysine-forming]</fullName>
    </alternativeName>
</protein>
<evidence type="ECO:0000256" key="7">
    <source>
        <dbReference type="ARBA" id="ARBA00022723"/>
    </source>
</evidence>
<dbReference type="CDD" id="cd21303">
    <property type="entry name" value="CH_FIMB_rpt4"/>
    <property type="match status" value="1"/>
</dbReference>
<dbReference type="EC" id="1.5.1.7" evidence="4"/>
<sequence>MATIHFRAELKPLEHRSALTPTTAKKLLDAGFTVYVEKSSERIFDDKEFEDIGATIVPEGSWVDAPKDRIILGLKEFPETDTYPLVHEHIQFAHCYKDQAGWKDVLGRFKRGDGTLYDLEFLTDDNGRRVAAFGFHAGFAGAAAGLRAWAFNNTHGKDKKMGSIDYYPFESELVKAVKEDIAKVDKKPKVLIIGALGRCGSGAVDCLRKVGLPEENIIKWDMAETAKGGPFQEIVDADIFINCIYLSKPIPPFINMDILNQSNRNLQVIVDVSADTTNPHNPIPVYDIATTFTTPTVDVPVEQGPRLSVISIDHLPSMLPREASEDFSSALLPSLLTLPARASTPVWVRAKKLFDHHISRLDHRTLPGVKEATTKIREKAAHVKRKGLVEYDYLVFDQCNMVSVLSAAYDMKKRWKHIDYLFLNSSYAQFTGIDYLQAAKDMFHEPLKSFTIGTFKLQGKGKKTDDGLGAVFQANVLSPWYLINEILPLLSNGGRVIWISSSISVPEYLDEDDFEMLNCPKSYETSKYEIEMLHFATYRQLLDKHGVQSWLLQPGVFKSTSFVPTLNIFAYIGMFIMFYICRLFGSPYHCIWPEVAANAPIWTALYADPTKDDMSIKYGSATDRLGNEVLMKTPSAPANVENLYNYVEQKRKYFVGKFKDQIVTKPYLAMEPVPGLPRSRPRAAWELAPRMQSIGSKSSGIAKPRCGLKAVRDGGKHADWRGFRQLDVEDNGYTDKQSVIKSLTESGEGSYDEIRETFKKVDVDASGRVELDDYVELIAKLRDAPKKTGPPPVPSKAPGLSPGGAAGGSGGGSGHSRSSSRILVSGASEGTTHTINEEERTEFTRHINSVLAGDADIGARLPFPTDSFQMFDECRDGLVLSKLINDSVPDTIDTRVLNVPKAGKNLNNFQMTENANIVINSAKGIGCVVVNVHAEDIIDGREHLILGLIWQIIRRGLLSKIDIKLHPELYRLLEEDETLEQFLRLPPEQILLRWFNYHLKAANWHRKVTNFSSDVKDGENYTVLLNQLAPQLCSKAPLQTPDLLQRAEQVLQNAEKLDCRKYLTPTALVAGNPKLNLAFVAHLFNTHPGLDPITEEEKVEVEDFDAEGEREARVFTLWLNSLEVDPPVINLFEDLKDGTILLQAYEKVIPQSVNPRFVNKRPVVDGEPVEMSRFKAVENTNYAVELGKANNFSLVGIEGADITDGTKTLTLALVWQLMRRNIVLTLKSLSKGGKELTDTDMLRWAQEQVRKGGKNTTVRSFKDPAIANGVFLLDVLHGLKPGYVDYDLVSNDSYANAKLAISIARKLGALIWIVPEDICEVRARLILTFVGSLMALNID</sequence>
<evidence type="ECO:0000256" key="3">
    <source>
        <dbReference type="ARBA" id="ARBA00011245"/>
    </source>
</evidence>
<evidence type="ECO:0000256" key="8">
    <source>
        <dbReference type="ARBA" id="ARBA00022737"/>
    </source>
</evidence>
<dbReference type="SUPFAM" id="SSF52283">
    <property type="entry name" value="Formate/glycerate dehydrogenase catalytic domain-like"/>
    <property type="match status" value="1"/>
</dbReference>
<dbReference type="GO" id="GO:0032432">
    <property type="term" value="C:actin filament bundle"/>
    <property type="evidence" value="ECO:0007669"/>
    <property type="project" value="TreeGrafter"/>
</dbReference>
<dbReference type="Gene3D" id="1.10.418.10">
    <property type="entry name" value="Calponin-like domain"/>
    <property type="match status" value="4"/>
</dbReference>
<dbReference type="GO" id="GO:0051015">
    <property type="term" value="F:actin filament binding"/>
    <property type="evidence" value="ECO:0007669"/>
    <property type="project" value="InterPro"/>
</dbReference>
<dbReference type="CDD" id="cd21297">
    <property type="entry name" value="CH_FIMB_rpt2"/>
    <property type="match status" value="1"/>
</dbReference>
<dbReference type="VEuPathDB" id="FungiDB:TRICI_001654"/>
<dbReference type="Gene3D" id="1.10.238.10">
    <property type="entry name" value="EF-hand"/>
    <property type="match status" value="1"/>
</dbReference>
<keyword evidence="8" id="KW-0677">Repeat</keyword>
<dbReference type="CDD" id="cd21294">
    <property type="entry name" value="CH_FIMB_rpt1"/>
    <property type="match status" value="1"/>
</dbReference>
<feature type="region of interest" description="Disordered" evidence="18">
    <location>
        <begin position="782"/>
        <end position="840"/>
    </location>
</feature>
<dbReference type="PROSITE" id="PS00018">
    <property type="entry name" value="EF_HAND_1"/>
    <property type="match status" value="1"/>
</dbReference>
<keyword evidence="7" id="KW-0479">Metal-binding</keyword>
<evidence type="ECO:0000256" key="14">
    <source>
        <dbReference type="ARBA" id="ARBA00023203"/>
    </source>
</evidence>
<evidence type="ECO:0000313" key="22">
    <source>
        <dbReference type="Proteomes" id="UP000761534"/>
    </source>
</evidence>
<dbReference type="Pfam" id="PF00307">
    <property type="entry name" value="CH"/>
    <property type="match status" value="4"/>
</dbReference>
<dbReference type="GO" id="GO:0004754">
    <property type="term" value="F:saccharopine dehydrogenase (NAD+, L-lysine-forming) activity"/>
    <property type="evidence" value="ECO:0007669"/>
    <property type="project" value="UniProtKB-EC"/>
</dbReference>
<comment type="catalytic activity">
    <reaction evidence="16">
        <text>L-saccharopine + NAD(+) + H2O = L-lysine + 2-oxoglutarate + NADH + H(+)</text>
        <dbReference type="Rhea" id="RHEA:12440"/>
        <dbReference type="ChEBI" id="CHEBI:15377"/>
        <dbReference type="ChEBI" id="CHEBI:15378"/>
        <dbReference type="ChEBI" id="CHEBI:16810"/>
        <dbReference type="ChEBI" id="CHEBI:32551"/>
        <dbReference type="ChEBI" id="CHEBI:57540"/>
        <dbReference type="ChEBI" id="CHEBI:57945"/>
        <dbReference type="ChEBI" id="CHEBI:57951"/>
        <dbReference type="EC" id="1.5.1.7"/>
    </reaction>
</comment>
<dbReference type="InterPro" id="IPR002048">
    <property type="entry name" value="EF_hand_dom"/>
</dbReference>
<dbReference type="InterPro" id="IPR039959">
    <property type="entry name" value="Fimbrin/Plastin"/>
</dbReference>
<feature type="domain" description="Calponin-homology (CH)" evidence="19">
    <location>
        <begin position="837"/>
        <end position="957"/>
    </location>
</feature>
<comment type="caution">
    <text evidence="21">The sequence shown here is derived from an EMBL/GenBank/DDBJ whole genome shotgun (WGS) entry which is preliminary data.</text>
</comment>
<evidence type="ECO:0000259" key="19">
    <source>
        <dbReference type="PROSITE" id="PS50021"/>
    </source>
</evidence>
<dbReference type="InterPro" id="IPR001715">
    <property type="entry name" value="CH_dom"/>
</dbReference>
<dbReference type="UniPathway" id="UPA00033">
    <property type="reaction ID" value="UER00034"/>
</dbReference>
<dbReference type="Proteomes" id="UP000761534">
    <property type="component" value="Unassembled WGS sequence"/>
</dbReference>
<comment type="similarity">
    <text evidence="2">Belongs to the AlaDH/PNT family.</text>
</comment>
<keyword evidence="9" id="KW-0106">Calcium</keyword>
<keyword evidence="22" id="KW-1185">Reference proteome</keyword>
<dbReference type="PROSITE" id="PS50021">
    <property type="entry name" value="CH"/>
    <property type="match status" value="4"/>
</dbReference>
<dbReference type="InterPro" id="IPR007886">
    <property type="entry name" value="AlaDH/PNT_N"/>
</dbReference>
<keyword evidence="10" id="KW-0560">Oxidoreductase</keyword>
<dbReference type="InterPro" id="IPR027281">
    <property type="entry name" value="Lys1"/>
</dbReference>
<feature type="compositionally biased region" description="Gly residues" evidence="18">
    <location>
        <begin position="801"/>
        <end position="814"/>
    </location>
</feature>
<dbReference type="SMART" id="SM01003">
    <property type="entry name" value="AlaDh_PNT_N"/>
    <property type="match status" value="1"/>
</dbReference>
<evidence type="ECO:0000256" key="11">
    <source>
        <dbReference type="ARBA" id="ARBA00023027"/>
    </source>
</evidence>
<evidence type="ECO:0000256" key="1">
    <source>
        <dbReference type="ARBA" id="ARBA00004884"/>
    </source>
</evidence>
<evidence type="ECO:0000256" key="4">
    <source>
        <dbReference type="ARBA" id="ARBA00012847"/>
    </source>
</evidence>
<dbReference type="InterPro" id="IPR001589">
    <property type="entry name" value="Actinin_actin-bd_CS"/>
</dbReference>
<organism evidence="21 22">
    <name type="scientific">Trichomonascus ciferrii</name>
    <dbReference type="NCBI Taxonomy" id="44093"/>
    <lineage>
        <taxon>Eukaryota</taxon>
        <taxon>Fungi</taxon>
        <taxon>Dikarya</taxon>
        <taxon>Ascomycota</taxon>
        <taxon>Saccharomycotina</taxon>
        <taxon>Dipodascomycetes</taxon>
        <taxon>Dipodascales</taxon>
        <taxon>Trichomonascaceae</taxon>
        <taxon>Trichomonascus</taxon>
        <taxon>Trichomonascus ciferrii complex</taxon>
    </lineage>
</organism>
<evidence type="ECO:0000313" key="21">
    <source>
        <dbReference type="EMBL" id="KAA8916163.1"/>
    </source>
</evidence>
<accession>A0A642V8Q4</accession>
<dbReference type="EMBL" id="SWFS01000118">
    <property type="protein sequence ID" value="KAA8916163.1"/>
    <property type="molecule type" value="Genomic_DNA"/>
</dbReference>
<dbReference type="FunFam" id="1.10.418.10:FF:000010">
    <property type="entry name" value="Plastin-3 isoform 1"/>
    <property type="match status" value="1"/>
</dbReference>
<reference evidence="21" key="1">
    <citation type="journal article" date="2019" name="G3 (Bethesda)">
        <title>Genome Assemblies of Two Rare Opportunistic Yeast Pathogens: Diutina rugosa (syn. Candida rugosa) and Trichomonascus ciferrii (syn. Candida ciferrii).</title>
        <authorList>
            <person name="Mixao V."/>
            <person name="Saus E."/>
            <person name="Hansen A.P."/>
            <person name="Lass-Florl C."/>
            <person name="Gabaldon T."/>
        </authorList>
    </citation>
    <scope>NUCLEOTIDE SEQUENCE</scope>
    <source>
        <strain evidence="21">CBS 4856</strain>
    </source>
</reference>
<dbReference type="FunFam" id="3.40.50.720:FF:000217">
    <property type="entry name" value="Saccharopine dehydrogenase [NAD(+), L-lysine-forming]"/>
    <property type="match status" value="1"/>
</dbReference>
<dbReference type="SUPFAM" id="SSF47473">
    <property type="entry name" value="EF-hand"/>
    <property type="match status" value="1"/>
</dbReference>
<keyword evidence="6" id="KW-0028">Amino-acid biosynthesis</keyword>
<dbReference type="InterPro" id="IPR011992">
    <property type="entry name" value="EF-hand-dom_pair"/>
</dbReference>
<evidence type="ECO:0000256" key="6">
    <source>
        <dbReference type="ARBA" id="ARBA00022605"/>
    </source>
</evidence>
<evidence type="ECO:0000259" key="20">
    <source>
        <dbReference type="PROSITE" id="PS50222"/>
    </source>
</evidence>
<feature type="domain" description="Calponin-homology (CH)" evidence="19">
    <location>
        <begin position="985"/>
        <end position="1088"/>
    </location>
</feature>
<evidence type="ECO:0000256" key="10">
    <source>
        <dbReference type="ARBA" id="ARBA00023002"/>
    </source>
</evidence>
<gene>
    <name evidence="21" type="ORF">TRICI_001654</name>
</gene>
<evidence type="ECO:0000256" key="12">
    <source>
        <dbReference type="ARBA" id="ARBA00023154"/>
    </source>
</evidence>
<dbReference type="SMART" id="SM00054">
    <property type="entry name" value="EFh"/>
    <property type="match status" value="1"/>
</dbReference>
<dbReference type="GO" id="GO:0051639">
    <property type="term" value="P:actin filament network formation"/>
    <property type="evidence" value="ECO:0007669"/>
    <property type="project" value="TreeGrafter"/>
</dbReference>
<dbReference type="InterPro" id="IPR018247">
    <property type="entry name" value="EF_Hand_1_Ca_BS"/>
</dbReference>
<dbReference type="GO" id="GO:0110009">
    <property type="term" value="P:formin-nucleated actin cable organization"/>
    <property type="evidence" value="ECO:0007669"/>
    <property type="project" value="UniProtKB-ARBA"/>
</dbReference>
<dbReference type="GO" id="GO:0019878">
    <property type="term" value="P:lysine biosynthetic process via aminoadipic acid"/>
    <property type="evidence" value="ECO:0007669"/>
    <property type="project" value="UniProtKB-UniPathway"/>
</dbReference>
<evidence type="ECO:0000256" key="17">
    <source>
        <dbReference type="ARBA" id="ARBA00073963"/>
    </source>
</evidence>
<evidence type="ECO:0000256" key="5">
    <source>
        <dbReference type="ARBA" id="ARBA00021221"/>
    </source>
</evidence>
<feature type="compositionally biased region" description="Low complexity" evidence="18">
    <location>
        <begin position="815"/>
        <end position="828"/>
    </location>
</feature>
<dbReference type="GO" id="GO:0005884">
    <property type="term" value="C:actin filament"/>
    <property type="evidence" value="ECO:0007669"/>
    <property type="project" value="TreeGrafter"/>
</dbReference>
<evidence type="ECO:0000256" key="15">
    <source>
        <dbReference type="ARBA" id="ARBA00033228"/>
    </source>
</evidence>
<comment type="subunit">
    <text evidence="3">Monomer.</text>
</comment>
<dbReference type="FunFam" id="1.10.418.10:FF:000016">
    <property type="entry name" value="Probable fimbrin"/>
    <property type="match status" value="1"/>
</dbReference>
<dbReference type="CDD" id="cd12188">
    <property type="entry name" value="SDH"/>
    <property type="match status" value="1"/>
</dbReference>
<dbReference type="InterPro" id="IPR036872">
    <property type="entry name" value="CH_dom_sf"/>
</dbReference>
<keyword evidence="13" id="KW-1015">Disulfide bond</keyword>
<dbReference type="SUPFAM" id="SSF47576">
    <property type="entry name" value="Calponin-homology domain, CH-domain"/>
    <property type="match status" value="1"/>
</dbReference>
<dbReference type="Pfam" id="PF05222">
    <property type="entry name" value="AlaDh_PNT_N"/>
    <property type="match status" value="1"/>
</dbReference>
<dbReference type="InterPro" id="IPR007698">
    <property type="entry name" value="AlaDH/PNT_NAD(H)-bd"/>
</dbReference>
<evidence type="ECO:0000256" key="16">
    <source>
        <dbReference type="ARBA" id="ARBA00047860"/>
    </source>
</evidence>
<dbReference type="OrthoDB" id="431378at2759"/>
<dbReference type="CDD" id="cd21300">
    <property type="entry name" value="CH_FIMB_rpt3"/>
    <property type="match status" value="1"/>
</dbReference>
<dbReference type="SUPFAM" id="SSF51735">
    <property type="entry name" value="NAD(P)-binding Rossmann-fold domains"/>
    <property type="match status" value="2"/>
</dbReference>
<dbReference type="GO" id="GO:0030479">
    <property type="term" value="C:actin cortical patch"/>
    <property type="evidence" value="ECO:0007669"/>
    <property type="project" value="UniProtKB-ARBA"/>
</dbReference>
<evidence type="ECO:0000256" key="13">
    <source>
        <dbReference type="ARBA" id="ARBA00023157"/>
    </source>
</evidence>
<dbReference type="GO" id="GO:0051017">
    <property type="term" value="P:actin filament bundle assembly"/>
    <property type="evidence" value="ECO:0007669"/>
    <property type="project" value="InterPro"/>
</dbReference>
<dbReference type="FunFam" id="3.40.50.720:FF:000423">
    <property type="entry name" value="Saccharopine dehydrogenase [NAD(+), L-lysine-forming]"/>
    <property type="match status" value="1"/>
</dbReference>
<feature type="domain" description="Calponin-homology (CH)" evidence="19">
    <location>
        <begin position="1109"/>
        <end position="1222"/>
    </location>
</feature>
<feature type="domain" description="EF-hand" evidence="20">
    <location>
        <begin position="749"/>
        <end position="784"/>
    </location>
</feature>
<dbReference type="SMART" id="SM01002">
    <property type="entry name" value="AlaDh_PNT_C"/>
    <property type="match status" value="1"/>
</dbReference>
<evidence type="ECO:0000256" key="2">
    <source>
        <dbReference type="ARBA" id="ARBA00005689"/>
    </source>
</evidence>
<dbReference type="SMART" id="SM00033">
    <property type="entry name" value="CH"/>
    <property type="match status" value="4"/>
</dbReference>